<evidence type="ECO:0000259" key="17">
    <source>
        <dbReference type="PROSITE" id="PS51060"/>
    </source>
</evidence>
<dbReference type="SMART" id="SM00773">
    <property type="entry name" value="WGR"/>
    <property type="match status" value="1"/>
</dbReference>
<dbReference type="Gene3D" id="1.20.142.10">
    <property type="entry name" value="Poly(ADP-ribose) polymerase, regulatory domain"/>
    <property type="match status" value="1"/>
</dbReference>
<dbReference type="GO" id="GO:0006302">
    <property type="term" value="P:double-strand break repair"/>
    <property type="evidence" value="ECO:0007669"/>
    <property type="project" value="TreeGrafter"/>
</dbReference>
<dbReference type="PROSITE" id="PS51060">
    <property type="entry name" value="PARP_ALPHA_HD"/>
    <property type="match status" value="1"/>
</dbReference>
<dbReference type="Gene3D" id="3.90.228.10">
    <property type="match status" value="1"/>
</dbReference>
<proteinExistence type="inferred from homology"/>
<evidence type="ECO:0000256" key="15">
    <source>
        <dbReference type="RuleBase" id="RU362114"/>
    </source>
</evidence>
<dbReference type="CDD" id="cd01437">
    <property type="entry name" value="parp_like"/>
    <property type="match status" value="1"/>
</dbReference>
<evidence type="ECO:0000313" key="19">
    <source>
        <dbReference type="EMBL" id="CAG9327899.1"/>
    </source>
</evidence>
<dbReference type="InterPro" id="IPR036930">
    <property type="entry name" value="WGR_dom_sf"/>
</dbReference>
<keyword evidence="10 15" id="KW-0520">NAD</keyword>
<organism evidence="19 20">
    <name type="scientific">Blepharisma stoltei</name>
    <dbReference type="NCBI Taxonomy" id="1481888"/>
    <lineage>
        <taxon>Eukaryota</taxon>
        <taxon>Sar</taxon>
        <taxon>Alveolata</taxon>
        <taxon>Ciliophora</taxon>
        <taxon>Postciliodesmatophora</taxon>
        <taxon>Heterotrichea</taxon>
        <taxon>Heterotrichida</taxon>
        <taxon>Blepharismidae</taxon>
        <taxon>Blepharisma</taxon>
    </lineage>
</organism>
<dbReference type="Gene3D" id="2.20.140.10">
    <property type="entry name" value="WGR domain"/>
    <property type="match status" value="1"/>
</dbReference>
<dbReference type="InterPro" id="IPR004102">
    <property type="entry name" value="Poly(ADP-ribose)pol_reg_dom"/>
</dbReference>
<dbReference type="GO" id="GO:0003950">
    <property type="term" value="F:NAD+ poly-ADP-ribosyltransferase activity"/>
    <property type="evidence" value="ECO:0007669"/>
    <property type="project" value="UniProtKB-UniRule"/>
</dbReference>
<keyword evidence="2 15" id="KW-0328">Glycosyltransferase</keyword>
<dbReference type="InterPro" id="IPR008893">
    <property type="entry name" value="WGR_domain"/>
</dbReference>
<name>A0AAU9JPK0_9CILI</name>
<evidence type="ECO:0000259" key="18">
    <source>
        <dbReference type="PROSITE" id="PS51977"/>
    </source>
</evidence>
<keyword evidence="20" id="KW-1185">Reference proteome</keyword>
<evidence type="ECO:0000256" key="1">
    <source>
        <dbReference type="ARBA" id="ARBA00004123"/>
    </source>
</evidence>
<comment type="caution">
    <text evidence="19">The sequence shown here is derived from an EMBL/GenBank/DDBJ whole genome shotgun (WGS) entry which is preliminary data.</text>
</comment>
<dbReference type="Pfam" id="PF05406">
    <property type="entry name" value="WGR"/>
    <property type="match status" value="1"/>
</dbReference>
<comment type="similarity">
    <text evidence="13">Belongs to the ARTD/PARP family.</text>
</comment>
<dbReference type="PANTHER" id="PTHR10459">
    <property type="entry name" value="DNA LIGASE"/>
    <property type="match status" value="1"/>
</dbReference>
<gene>
    <name evidence="19" type="ORF">BSTOLATCC_MIC44519</name>
</gene>
<evidence type="ECO:0000313" key="20">
    <source>
        <dbReference type="Proteomes" id="UP001162131"/>
    </source>
</evidence>
<dbReference type="InterPro" id="IPR036616">
    <property type="entry name" value="Poly(ADP-ribose)pol_reg_dom_sf"/>
</dbReference>
<dbReference type="GO" id="GO:0003677">
    <property type="term" value="F:DNA binding"/>
    <property type="evidence" value="ECO:0007669"/>
    <property type="project" value="UniProtKB-KW"/>
</dbReference>
<keyword evidence="4" id="KW-0548">Nucleotidyltransferase</keyword>
<evidence type="ECO:0000256" key="13">
    <source>
        <dbReference type="ARBA" id="ARBA00024347"/>
    </source>
</evidence>
<keyword evidence="12" id="KW-0539">Nucleus</keyword>
<evidence type="ECO:0000256" key="2">
    <source>
        <dbReference type="ARBA" id="ARBA00022676"/>
    </source>
</evidence>
<dbReference type="SUPFAM" id="SSF142921">
    <property type="entry name" value="WGR domain-like"/>
    <property type="match status" value="1"/>
</dbReference>
<feature type="domain" description="WGR" evidence="18">
    <location>
        <begin position="28"/>
        <end position="121"/>
    </location>
</feature>
<keyword evidence="3 15" id="KW-0808">Transferase</keyword>
<evidence type="ECO:0000256" key="11">
    <source>
        <dbReference type="ARBA" id="ARBA00023125"/>
    </source>
</evidence>
<dbReference type="EC" id="2.4.2.-" evidence="15"/>
<keyword evidence="7" id="KW-0013">ADP-ribosylation</keyword>
<dbReference type="PANTHER" id="PTHR10459:SF60">
    <property type="entry name" value="POLY [ADP-RIBOSE] POLYMERASE 2"/>
    <property type="match status" value="1"/>
</dbReference>
<keyword evidence="5" id="KW-0479">Metal-binding</keyword>
<dbReference type="Proteomes" id="UP001162131">
    <property type="component" value="Unassembled WGS sequence"/>
</dbReference>
<dbReference type="InterPro" id="IPR050800">
    <property type="entry name" value="ARTD/PARP"/>
</dbReference>
<dbReference type="GO" id="GO:0070212">
    <property type="term" value="P:protein poly-ADP-ribosylation"/>
    <property type="evidence" value="ECO:0007669"/>
    <property type="project" value="TreeGrafter"/>
</dbReference>
<protein>
    <recommendedName>
        <fullName evidence="15">Poly [ADP-ribose] polymerase</fullName>
        <shortName evidence="15">PARP</shortName>
        <ecNumber evidence="15">2.4.2.-</ecNumber>
    </recommendedName>
</protein>
<dbReference type="SUPFAM" id="SSF56399">
    <property type="entry name" value="ADP-ribosylation"/>
    <property type="match status" value="1"/>
</dbReference>
<dbReference type="GO" id="GO:0008270">
    <property type="term" value="F:zinc ion binding"/>
    <property type="evidence" value="ECO:0007669"/>
    <property type="project" value="UniProtKB-KW"/>
</dbReference>
<evidence type="ECO:0000256" key="12">
    <source>
        <dbReference type="ARBA" id="ARBA00023242"/>
    </source>
</evidence>
<evidence type="ECO:0000256" key="7">
    <source>
        <dbReference type="ARBA" id="ARBA00022765"/>
    </source>
</evidence>
<accession>A0AAU9JPK0</accession>
<evidence type="ECO:0000256" key="4">
    <source>
        <dbReference type="ARBA" id="ARBA00022695"/>
    </source>
</evidence>
<keyword evidence="8" id="KW-0863">Zinc-finger</keyword>
<evidence type="ECO:0000256" key="5">
    <source>
        <dbReference type="ARBA" id="ARBA00022723"/>
    </source>
</evidence>
<keyword evidence="11" id="KW-0238">DNA-binding</keyword>
<comment type="catalytic activity">
    <reaction evidence="14">
        <text>NAD(+) + (ADP-D-ribosyl)n-acceptor = nicotinamide + (ADP-D-ribosyl)n+1-acceptor + H(+).</text>
        <dbReference type="EC" id="2.4.2.30"/>
    </reaction>
</comment>
<dbReference type="PROSITE" id="PS51977">
    <property type="entry name" value="WGR"/>
    <property type="match status" value="1"/>
</dbReference>
<evidence type="ECO:0000256" key="10">
    <source>
        <dbReference type="ARBA" id="ARBA00023027"/>
    </source>
</evidence>
<evidence type="ECO:0000256" key="9">
    <source>
        <dbReference type="ARBA" id="ARBA00022833"/>
    </source>
</evidence>
<evidence type="ECO:0000256" key="3">
    <source>
        <dbReference type="ARBA" id="ARBA00022679"/>
    </source>
</evidence>
<reference evidence="19" key="1">
    <citation type="submission" date="2021-09" db="EMBL/GenBank/DDBJ databases">
        <authorList>
            <consortium name="AG Swart"/>
            <person name="Singh M."/>
            <person name="Singh A."/>
            <person name="Seah K."/>
            <person name="Emmerich C."/>
        </authorList>
    </citation>
    <scope>NUCLEOTIDE SEQUENCE</scope>
    <source>
        <strain evidence="19">ATCC30299</strain>
    </source>
</reference>
<dbReference type="CDD" id="cd07997">
    <property type="entry name" value="WGR_PARP"/>
    <property type="match status" value="1"/>
</dbReference>
<dbReference type="GO" id="GO:1990404">
    <property type="term" value="F:NAD+-protein mono-ADP-ribosyltransferase activity"/>
    <property type="evidence" value="ECO:0007669"/>
    <property type="project" value="TreeGrafter"/>
</dbReference>
<dbReference type="Pfam" id="PF00644">
    <property type="entry name" value="PARP"/>
    <property type="match status" value="1"/>
</dbReference>
<dbReference type="InterPro" id="IPR012317">
    <property type="entry name" value="Poly(ADP-ribose)pol_cat_dom"/>
</dbReference>
<dbReference type="GO" id="GO:0016779">
    <property type="term" value="F:nucleotidyltransferase activity"/>
    <property type="evidence" value="ECO:0007669"/>
    <property type="project" value="UniProtKB-KW"/>
</dbReference>
<feature type="domain" description="PARP catalytic" evidence="16">
    <location>
        <begin position="279"/>
        <end position="498"/>
    </location>
</feature>
<dbReference type="PROSITE" id="PS51059">
    <property type="entry name" value="PARP_CATALYTIC"/>
    <property type="match status" value="1"/>
</dbReference>
<evidence type="ECO:0000256" key="6">
    <source>
        <dbReference type="ARBA" id="ARBA00022737"/>
    </source>
</evidence>
<keyword evidence="9" id="KW-0862">Zinc</keyword>
<dbReference type="Pfam" id="PF02877">
    <property type="entry name" value="PARP_reg"/>
    <property type="match status" value="1"/>
</dbReference>
<comment type="subcellular location">
    <subcellularLocation>
        <location evidence="1">Nucleus</location>
    </subcellularLocation>
</comment>
<feature type="domain" description="PARP alpha-helical" evidence="17">
    <location>
        <begin position="152"/>
        <end position="269"/>
    </location>
</feature>
<dbReference type="GO" id="GO:0005730">
    <property type="term" value="C:nucleolus"/>
    <property type="evidence" value="ECO:0007669"/>
    <property type="project" value="TreeGrafter"/>
</dbReference>
<dbReference type="SUPFAM" id="SSF47587">
    <property type="entry name" value="Domain of poly(ADP-ribose) polymerase"/>
    <property type="match status" value="1"/>
</dbReference>
<keyword evidence="6" id="KW-0677">Repeat</keyword>
<dbReference type="AlphaFoldDB" id="A0AAU9JPK0"/>
<sequence length="498" mass="56683">MAGTEMEIEPPAPAAVNRSLSIETGLPNPKVVEPYSAMLNLTDVSYGVKGHNKFYQIMVIEDNGFYFWAKWGRVGAPNPASSLSPCSSKAEAIIEFKKKFHQKTKNEWGTEFNRAEGKYVLVDVQSDNKKLESHIRFEKKRRELVEKAKSFPIECDTEVANLMEFIWDFDRMKRTMRELNLDPEQCPLGQLSKSQIQKGYKILREIYQVLTTSNRESKILELTNDFYTNIPQNFGMKRPPPINRVPKVKEKLALLDTLLDLEIANSLSMRSLKLLETRNPLDVYYSQLKCRISAVSNEFKGTLQGWIDSTHAPSHNFRMEVVQAFEIDRENESARYWSFSRLPNKKLLWHGSRITNIVGILSQGLRIAPKEAPSSGYMFGKGIYLADLSSKSAMYCNASPSSPEGILLLCEVALGNSHQVLKAKSFKRPPSPCHSVLGVGRTSPTDEFEVYPGVSLYTGNLKENPQAAQSELRYNEYIVYDIGQIKLRYLIRCQFTFN</sequence>
<evidence type="ECO:0000256" key="8">
    <source>
        <dbReference type="ARBA" id="ARBA00022771"/>
    </source>
</evidence>
<dbReference type="FunFam" id="1.20.142.10:FF:000002">
    <property type="entry name" value="Poly [ADP-ribose] polymerase"/>
    <property type="match status" value="1"/>
</dbReference>
<evidence type="ECO:0000259" key="16">
    <source>
        <dbReference type="PROSITE" id="PS51059"/>
    </source>
</evidence>
<dbReference type="EMBL" id="CAJZBQ010000044">
    <property type="protein sequence ID" value="CAG9327899.1"/>
    <property type="molecule type" value="Genomic_DNA"/>
</dbReference>
<evidence type="ECO:0000256" key="14">
    <source>
        <dbReference type="ARBA" id="ARBA00033987"/>
    </source>
</evidence>